<dbReference type="RefSeq" id="WP_307227363.1">
    <property type="nucleotide sequence ID" value="NZ_JAUSTT010000005.1"/>
</dbReference>
<dbReference type="Pfam" id="PF10076">
    <property type="entry name" value="Phage_Mu_Gp48"/>
    <property type="match status" value="1"/>
</dbReference>
<accession>A0ABT9WPL5</accession>
<dbReference type="InterPro" id="IPR018755">
    <property type="entry name" value="Phage_Mu_Gp48"/>
</dbReference>
<evidence type="ECO:0000313" key="2">
    <source>
        <dbReference type="Proteomes" id="UP001223586"/>
    </source>
</evidence>
<gene>
    <name evidence="1" type="ORF">J2S08_001058</name>
</gene>
<sequence length="213" mass="24588">MKDRMITSPTAKEMLSAILPIYHHDAYMLHIFEANGKELDDLWKTAKSVREQVYPQFASWSLSYWEQRLGLSNGKGLSIEERRKRIIVFLNTYFPVNKERVEMVASAAAGVKVTIEENIDDYVFRINLDKTAENVDFPKLIHEVNKIKPAHLGYRITQHLSGKMHLASAMLFGEEVTVYPWRNTELETKGYARFGTASRSLETISIYPTSNWQ</sequence>
<dbReference type="EMBL" id="JAUSTT010000005">
    <property type="protein sequence ID" value="MDQ0175224.1"/>
    <property type="molecule type" value="Genomic_DNA"/>
</dbReference>
<protein>
    <submittedName>
        <fullName evidence="1">Uncharacterized protein YmfQ (DUF2313 family)</fullName>
    </submittedName>
</protein>
<keyword evidence="2" id="KW-1185">Reference proteome</keyword>
<dbReference type="Proteomes" id="UP001223586">
    <property type="component" value="Unassembled WGS sequence"/>
</dbReference>
<reference evidence="1 2" key="1">
    <citation type="submission" date="2023-07" db="EMBL/GenBank/DDBJ databases">
        <title>Genomic Encyclopedia of Type Strains, Phase IV (KMG-IV): sequencing the most valuable type-strain genomes for metagenomic binning, comparative biology and taxonomic classification.</title>
        <authorList>
            <person name="Goeker M."/>
        </authorList>
    </citation>
    <scope>NUCLEOTIDE SEQUENCE [LARGE SCALE GENOMIC DNA]</scope>
    <source>
        <strain evidence="1 2">DSM 23837</strain>
    </source>
</reference>
<proteinExistence type="predicted"/>
<organism evidence="1 2">
    <name type="scientific">Bacillus chungangensis</name>
    <dbReference type="NCBI Taxonomy" id="587633"/>
    <lineage>
        <taxon>Bacteria</taxon>
        <taxon>Bacillati</taxon>
        <taxon>Bacillota</taxon>
        <taxon>Bacilli</taxon>
        <taxon>Bacillales</taxon>
        <taxon>Bacillaceae</taxon>
        <taxon>Bacillus</taxon>
    </lineage>
</organism>
<name>A0ABT9WPL5_9BACI</name>
<evidence type="ECO:0000313" key="1">
    <source>
        <dbReference type="EMBL" id="MDQ0175224.1"/>
    </source>
</evidence>
<comment type="caution">
    <text evidence="1">The sequence shown here is derived from an EMBL/GenBank/DDBJ whole genome shotgun (WGS) entry which is preliminary data.</text>
</comment>